<accession>A0A382LVV6</accession>
<proteinExistence type="predicted"/>
<feature type="non-terminal residue" evidence="1">
    <location>
        <position position="98"/>
    </location>
</feature>
<gene>
    <name evidence="1" type="ORF">METZ01_LOCUS293532</name>
</gene>
<protein>
    <recommendedName>
        <fullName evidence="2">SMP-30/Gluconolactonase/LRE-like region domain-containing protein</fullName>
    </recommendedName>
</protein>
<dbReference type="AlphaFoldDB" id="A0A382LVV6"/>
<evidence type="ECO:0008006" key="2">
    <source>
        <dbReference type="Google" id="ProtNLM"/>
    </source>
</evidence>
<name>A0A382LVV6_9ZZZZ</name>
<organism evidence="1">
    <name type="scientific">marine metagenome</name>
    <dbReference type="NCBI Taxonomy" id="408172"/>
    <lineage>
        <taxon>unclassified sequences</taxon>
        <taxon>metagenomes</taxon>
        <taxon>ecological metagenomes</taxon>
    </lineage>
</organism>
<dbReference type="Gene3D" id="2.120.10.30">
    <property type="entry name" value="TolB, C-terminal domain"/>
    <property type="match status" value="1"/>
</dbReference>
<dbReference type="EMBL" id="UINC01089513">
    <property type="protein sequence ID" value="SVC40678.1"/>
    <property type="molecule type" value="Genomic_DNA"/>
</dbReference>
<dbReference type="InterPro" id="IPR011042">
    <property type="entry name" value="6-blade_b-propeller_TolB-like"/>
</dbReference>
<evidence type="ECO:0000313" key="1">
    <source>
        <dbReference type="EMBL" id="SVC40678.1"/>
    </source>
</evidence>
<reference evidence="1" key="1">
    <citation type="submission" date="2018-05" db="EMBL/GenBank/DDBJ databases">
        <authorList>
            <person name="Lanie J.A."/>
            <person name="Ng W.-L."/>
            <person name="Kazmierczak K.M."/>
            <person name="Andrzejewski T.M."/>
            <person name="Davidsen T.M."/>
            <person name="Wayne K.J."/>
            <person name="Tettelin H."/>
            <person name="Glass J.I."/>
            <person name="Rusch D."/>
            <person name="Podicherti R."/>
            <person name="Tsui H.-C.T."/>
            <person name="Winkler M.E."/>
        </authorList>
    </citation>
    <scope>NUCLEOTIDE SEQUENCE</scope>
</reference>
<sequence length="98" mass="10547">MKNFRFWSVSVCVILLINTLIYAKIDPNTISAAWLFEGVTGAVGVGDDTSLVAAAAKGKKLAGGMEFTEGPVWLPDEGILVFSDIPNSKLMQWREGDG</sequence>